<dbReference type="RefSeq" id="WP_013644747.1">
    <property type="nucleotide sequence ID" value="NC_015216.1"/>
</dbReference>
<dbReference type="GeneID" id="10277602"/>
<dbReference type="Proteomes" id="UP000007490">
    <property type="component" value="Chromosome"/>
</dbReference>
<dbReference type="AlphaFoldDB" id="F0T681"/>
<feature type="transmembrane region" description="Helical" evidence="1">
    <location>
        <begin position="12"/>
        <end position="34"/>
    </location>
</feature>
<dbReference type="STRING" id="877455.Metbo_1152"/>
<proteinExistence type="predicted"/>
<organism evidence="2 3">
    <name type="scientific">Methanobacterium lacus (strain AL-21)</name>
    <dbReference type="NCBI Taxonomy" id="877455"/>
    <lineage>
        <taxon>Archaea</taxon>
        <taxon>Methanobacteriati</taxon>
        <taxon>Methanobacteriota</taxon>
        <taxon>Methanomada group</taxon>
        <taxon>Methanobacteria</taxon>
        <taxon>Methanobacteriales</taxon>
        <taxon>Methanobacteriaceae</taxon>
        <taxon>Methanobacterium</taxon>
    </lineage>
</organism>
<sequence length="302" mass="32797">MFDILSEDSRGFAISMDLLLALIPLTLVLGFVAADMDNILYQMEDTVFRGATDRAASDAVSTLVTTSGDPVNWETTGVANVVGLAQYDTSKGAPVEGTIDPVKLAAVTDSQIQSIIGPNYHYYMNITTLNQTNTPVTIKLMGNASYPNAKDVVKVERVVLSSKFKVVTSLIQQIRFTGGGKTYTTSPFQTSYTSTNSYDYWILLANNQGFTAATVSVNNNVFSFNSANMGTPQKINSTFLTTNSTIPNQYFNNTVTFNGTGSFPSSIDLYIVQTPKNTGASEITSDTVKLKPSTFDLYLWLS</sequence>
<reference evidence="2 3" key="2">
    <citation type="journal article" date="2014" name="Int. J. Syst. Evol. Microbiol.">
        <title>Methanobacterium paludis sp. nov. and a novel strain of Methanobacterium lacus isolated from northern peatlands.</title>
        <authorList>
            <person name="Cadillo-Quiroz H."/>
            <person name="Brauer S.L."/>
            <person name="Goodson N."/>
            <person name="Yavitt J.B."/>
            <person name="Zinder S.H."/>
        </authorList>
    </citation>
    <scope>NUCLEOTIDE SEQUENCE [LARGE SCALE GENOMIC DNA]</scope>
    <source>
        <strain evidence="2 3">AL-21</strain>
    </source>
</reference>
<accession>F0T681</accession>
<evidence type="ECO:0000313" key="2">
    <source>
        <dbReference type="EMBL" id="ADZ09396.1"/>
    </source>
</evidence>
<dbReference type="OrthoDB" id="70833at2157"/>
<dbReference type="EMBL" id="CP002551">
    <property type="protein sequence ID" value="ADZ09396.1"/>
    <property type="molecule type" value="Genomic_DNA"/>
</dbReference>
<evidence type="ECO:0000256" key="1">
    <source>
        <dbReference type="SAM" id="Phobius"/>
    </source>
</evidence>
<dbReference type="HOGENOM" id="CLU_985567_0_0_2"/>
<dbReference type="KEGG" id="mel:Metbo_1152"/>
<protein>
    <submittedName>
        <fullName evidence="2">Uncharacterized protein</fullName>
    </submittedName>
</protein>
<reference evidence="3" key="1">
    <citation type="submission" date="2011-02" db="EMBL/GenBank/DDBJ databases">
        <title>Complete sequence of Methanobacterium sp. AL-21.</title>
        <authorList>
            <consortium name="US DOE Joint Genome Institute"/>
            <person name="Lucas S."/>
            <person name="Copeland A."/>
            <person name="Lapidus A."/>
            <person name="Cheng J.-F."/>
            <person name="Goodwin L."/>
            <person name="Pitluck S."/>
            <person name="Chertkov O."/>
            <person name="Detter J.C."/>
            <person name="Han C."/>
            <person name="Tapia R."/>
            <person name="Land M."/>
            <person name="Hauser L."/>
            <person name="Kyrpides N."/>
            <person name="Ivanova N."/>
            <person name="Mikhailova N."/>
            <person name="Pagani I."/>
            <person name="Cadillo-Quiroz H."/>
            <person name="Imachi H."/>
            <person name="Zinder S."/>
            <person name="Liu W."/>
            <person name="Woyke T."/>
        </authorList>
    </citation>
    <scope>NUCLEOTIDE SEQUENCE [LARGE SCALE GENOMIC DNA]</scope>
    <source>
        <strain evidence="3">AL-21</strain>
    </source>
</reference>
<keyword evidence="3" id="KW-1185">Reference proteome</keyword>
<keyword evidence="1" id="KW-0472">Membrane</keyword>
<name>F0T681_METLA</name>
<evidence type="ECO:0000313" key="3">
    <source>
        <dbReference type="Proteomes" id="UP000007490"/>
    </source>
</evidence>
<gene>
    <name evidence="2" type="ordered locus">Metbo_1152</name>
</gene>
<dbReference type="eggNOG" id="arCOG07613">
    <property type="taxonomic scope" value="Archaea"/>
</dbReference>
<keyword evidence="1" id="KW-1133">Transmembrane helix</keyword>
<keyword evidence="1" id="KW-0812">Transmembrane</keyword>